<evidence type="ECO:0000259" key="3">
    <source>
        <dbReference type="SMART" id="SM00479"/>
    </source>
</evidence>
<organism evidence="4 5">
    <name type="scientific">Rhodococcus qingshengii JCM 15477</name>
    <dbReference type="NCBI Taxonomy" id="1303681"/>
    <lineage>
        <taxon>Bacteria</taxon>
        <taxon>Bacillati</taxon>
        <taxon>Actinomycetota</taxon>
        <taxon>Actinomycetes</taxon>
        <taxon>Mycobacteriales</taxon>
        <taxon>Nocardiaceae</taxon>
        <taxon>Rhodococcus</taxon>
        <taxon>Rhodococcus erythropolis group</taxon>
    </lineage>
</organism>
<dbReference type="RefSeq" id="WP_197486211.1">
    <property type="nucleotide sequence ID" value="NZ_CP096567.1"/>
</dbReference>
<dbReference type="Pfam" id="PF00929">
    <property type="entry name" value="RNase_T"/>
    <property type="match status" value="1"/>
</dbReference>
<feature type="region of interest" description="Disordered" evidence="2">
    <location>
        <begin position="345"/>
        <end position="370"/>
    </location>
</feature>
<gene>
    <name evidence="4" type="ORF">M0639_31060</name>
</gene>
<name>A0AB38RMW3_RHOSG</name>
<evidence type="ECO:0000313" key="5">
    <source>
        <dbReference type="Proteomes" id="UP000831484"/>
    </source>
</evidence>
<sequence length="535" mass="58994">MMLDYTAIDFETANSYRGSPCSVGLVRVRDGIPVEECHWLIRPPEQVDHFDHFNIALHGITPEMVATAPRWKDVLPAIVDFIAGDVVVAHNAGFDIGVIRYACAVDNIEWPEIQFLCTMVLARRALSLPTYRLPYVLEALGGVIVDHHDALADARAVVDVVRGLATAQDVSDLDALAATVGVSIGRIASGIYKGSVAASPSTGGSSPLVQPDLNPNADPDGYLYGRVVVFTGALMSMTRQIAWEECARVGAITNESTTKRTNVLVVGDINPAVLQPGSNITGKARKAFELQEKGQDIEVMTEDDFLRCLGGKPLDEPEILLSNEGIDDAVAPAPIPSRLRMVPMALRPKPQPPKQPKPPKPPRQLRRTPIPTTQRCSIDNCTTTAAFKTRTKPTWCEQHIIEQQRRGGISPLESFTHPDDWQLTECLTCTIQAHYRFEYTLDKNKYDEPTCRACFWRGWAAQSREMHGAWAKVEPVPYEKAKSVAEEHGYEYLGPLTAPSLPDDPHHVRCRRCGRISAERLGDISFGCSTCKPRN</sequence>
<dbReference type="InterPro" id="IPR013520">
    <property type="entry name" value="Ribonucl_H"/>
</dbReference>
<reference evidence="5" key="1">
    <citation type="journal article" date="2022" name="Environ. Microbiol.">
        <title>Functional analysis, diversity, and distribution of carbendazim hydrolases MheI and CbmA, responsible for the initial step in carbendazim degradation.</title>
        <authorList>
            <person name="Zhang M."/>
            <person name="Bai X."/>
            <person name="Li Q."/>
            <person name="Zhang L."/>
            <person name="Zhu Q."/>
            <person name="Gao S."/>
            <person name="Ke Z."/>
            <person name="Jiang M."/>
            <person name="Hu J."/>
            <person name="Qiu J."/>
            <person name="Hong Q."/>
        </authorList>
    </citation>
    <scope>NUCLEOTIDE SEQUENCE [LARGE SCALE GENOMIC DNA]</scope>
    <source>
        <strain evidence="5">djl-6</strain>
    </source>
</reference>
<feature type="domain" description="Exonuclease" evidence="3">
    <location>
        <begin position="4"/>
        <end position="170"/>
    </location>
</feature>
<dbReference type="SUPFAM" id="SSF52113">
    <property type="entry name" value="BRCT domain"/>
    <property type="match status" value="1"/>
</dbReference>
<keyword evidence="1 4" id="KW-0540">Nuclease</keyword>
<evidence type="ECO:0000313" key="4">
    <source>
        <dbReference type="EMBL" id="UPU46653.1"/>
    </source>
</evidence>
<keyword evidence="4" id="KW-0614">Plasmid</keyword>
<dbReference type="PANTHER" id="PTHR30231">
    <property type="entry name" value="DNA POLYMERASE III SUBUNIT EPSILON"/>
    <property type="match status" value="1"/>
</dbReference>
<dbReference type="CDD" id="cd17748">
    <property type="entry name" value="BRCT_DNA_ligase_like"/>
    <property type="match status" value="1"/>
</dbReference>
<dbReference type="Proteomes" id="UP000831484">
    <property type="component" value="Plasmid pdjl-6-4"/>
</dbReference>
<dbReference type="InterPro" id="IPR036420">
    <property type="entry name" value="BRCT_dom_sf"/>
</dbReference>
<feature type="compositionally biased region" description="Pro residues" evidence="2">
    <location>
        <begin position="349"/>
        <end position="362"/>
    </location>
</feature>
<dbReference type="InterPro" id="IPR012337">
    <property type="entry name" value="RNaseH-like_sf"/>
</dbReference>
<proteinExistence type="predicted"/>
<keyword evidence="5" id="KW-1185">Reference proteome</keyword>
<dbReference type="InterPro" id="IPR036397">
    <property type="entry name" value="RNaseH_sf"/>
</dbReference>
<dbReference type="CDD" id="cd06130">
    <property type="entry name" value="DNA_pol_III_epsilon_like"/>
    <property type="match status" value="1"/>
</dbReference>
<dbReference type="GO" id="GO:0005829">
    <property type="term" value="C:cytosol"/>
    <property type="evidence" value="ECO:0007669"/>
    <property type="project" value="TreeGrafter"/>
</dbReference>
<accession>A0AB38RMW3</accession>
<evidence type="ECO:0000256" key="1">
    <source>
        <dbReference type="ARBA" id="ARBA00022839"/>
    </source>
</evidence>
<protein>
    <submittedName>
        <fullName evidence="4">Exonuclease domain-containing protein</fullName>
    </submittedName>
</protein>
<dbReference type="SMART" id="SM00479">
    <property type="entry name" value="EXOIII"/>
    <property type="match status" value="1"/>
</dbReference>
<dbReference type="FunFam" id="3.30.420.10:FF:000045">
    <property type="entry name" value="3'-5' exonuclease DinG"/>
    <property type="match status" value="1"/>
</dbReference>
<dbReference type="GO" id="GO:0003676">
    <property type="term" value="F:nucleic acid binding"/>
    <property type="evidence" value="ECO:0007669"/>
    <property type="project" value="InterPro"/>
</dbReference>
<dbReference type="AlphaFoldDB" id="A0AB38RMW3"/>
<dbReference type="Gene3D" id="3.40.50.10190">
    <property type="entry name" value="BRCT domain"/>
    <property type="match status" value="1"/>
</dbReference>
<evidence type="ECO:0000256" key="2">
    <source>
        <dbReference type="SAM" id="MobiDB-lite"/>
    </source>
</evidence>
<dbReference type="Gene3D" id="3.30.420.10">
    <property type="entry name" value="Ribonuclease H-like superfamily/Ribonuclease H"/>
    <property type="match status" value="1"/>
</dbReference>
<dbReference type="GO" id="GO:0008408">
    <property type="term" value="F:3'-5' exonuclease activity"/>
    <property type="evidence" value="ECO:0007669"/>
    <property type="project" value="TreeGrafter"/>
</dbReference>
<keyword evidence="1 4" id="KW-0269">Exonuclease</keyword>
<dbReference type="PANTHER" id="PTHR30231:SF42">
    <property type="entry name" value="EXONUCLEASE"/>
    <property type="match status" value="1"/>
</dbReference>
<dbReference type="SUPFAM" id="SSF53098">
    <property type="entry name" value="Ribonuclease H-like"/>
    <property type="match status" value="1"/>
</dbReference>
<geneLocation type="plasmid" evidence="4 5">
    <name>pdjl-6-4</name>
</geneLocation>
<keyword evidence="1 4" id="KW-0378">Hydrolase</keyword>
<dbReference type="EMBL" id="CP096567">
    <property type="protein sequence ID" value="UPU46653.1"/>
    <property type="molecule type" value="Genomic_DNA"/>
</dbReference>